<keyword evidence="9" id="KW-1185">Reference proteome</keyword>
<dbReference type="Gene3D" id="1.10.600.10">
    <property type="entry name" value="Farnesyl Diphosphate Synthase"/>
    <property type="match status" value="1"/>
</dbReference>
<dbReference type="GO" id="GO:0045338">
    <property type="term" value="P:farnesyl diphosphate metabolic process"/>
    <property type="evidence" value="ECO:0007669"/>
    <property type="project" value="InterPro"/>
</dbReference>
<dbReference type="NCBIfam" id="TIGR01559">
    <property type="entry name" value="squal_synth"/>
    <property type="match status" value="1"/>
</dbReference>
<dbReference type="InterPro" id="IPR006449">
    <property type="entry name" value="Squal_synth-like"/>
</dbReference>
<keyword evidence="4 7" id="KW-0808">Transferase</keyword>
<name>A0AAD9MH41_PROWI</name>
<evidence type="ECO:0000256" key="1">
    <source>
        <dbReference type="ARBA" id="ARBA00001946"/>
    </source>
</evidence>
<keyword evidence="6" id="KW-0460">Magnesium</keyword>
<comment type="function">
    <text evidence="7">Catalyzes the condensation of 2 farnesyl pyrophosphate (FPP) moieties to form squalene.</text>
</comment>
<dbReference type="PANTHER" id="PTHR11626:SF2">
    <property type="entry name" value="SQUALENE SYNTHASE"/>
    <property type="match status" value="1"/>
</dbReference>
<protein>
    <recommendedName>
        <fullName evidence="3 7">Squalene synthase</fullName>
        <ecNumber evidence="3 7">2.5.1.21</ecNumber>
    </recommendedName>
</protein>
<dbReference type="GO" id="GO:0051996">
    <property type="term" value="F:squalene synthase [NAD(P)H] activity"/>
    <property type="evidence" value="ECO:0007669"/>
    <property type="project" value="UniProtKB-UniRule"/>
</dbReference>
<comment type="similarity">
    <text evidence="2 7">Belongs to the phytoene/squalene synthase family.</text>
</comment>
<dbReference type="SUPFAM" id="SSF48576">
    <property type="entry name" value="Terpenoid synthases"/>
    <property type="match status" value="1"/>
</dbReference>
<comment type="caution">
    <text evidence="8">The sequence shown here is derived from an EMBL/GenBank/DDBJ whole genome shotgun (WGS) entry which is preliminary data.</text>
</comment>
<dbReference type="SFLD" id="SFLDG01018">
    <property type="entry name" value="Squalene/Phytoene_Synthase_Lik"/>
    <property type="match status" value="1"/>
</dbReference>
<dbReference type="EC" id="2.5.1.21" evidence="3 7"/>
<dbReference type="PROSITE" id="PS01044">
    <property type="entry name" value="SQUALEN_PHYTOEN_SYN_1"/>
    <property type="match status" value="1"/>
</dbReference>
<dbReference type="GO" id="GO:0016126">
    <property type="term" value="P:sterol biosynthetic process"/>
    <property type="evidence" value="ECO:0007669"/>
    <property type="project" value="UniProtKB-ARBA"/>
</dbReference>
<evidence type="ECO:0000256" key="6">
    <source>
        <dbReference type="ARBA" id="ARBA00022842"/>
    </source>
</evidence>
<dbReference type="Proteomes" id="UP001255856">
    <property type="component" value="Unassembled WGS sequence"/>
</dbReference>
<dbReference type="AlphaFoldDB" id="A0AAD9MH41"/>
<dbReference type="FunFam" id="1.10.600.10:FF:000023">
    <property type="entry name" value="Squalene synthase"/>
    <property type="match status" value="1"/>
</dbReference>
<dbReference type="InterPro" id="IPR019845">
    <property type="entry name" value="Squalene/phytoene_synthase_CS"/>
</dbReference>
<evidence type="ECO:0000313" key="9">
    <source>
        <dbReference type="Proteomes" id="UP001255856"/>
    </source>
</evidence>
<proteinExistence type="inferred from homology"/>
<dbReference type="PANTHER" id="PTHR11626">
    <property type="entry name" value="FARNESYL-DIPHOSPHATE FARNESYLTRANSFERASE"/>
    <property type="match status" value="1"/>
</dbReference>
<sequence>MSSSLCFAVVIQQLPNKLRDAICIFYLVLRGLDTVEDDMAIPEAVKVPELLRFHEHSYEDNWSMECGTGAYIELMQNYYVVARAFQRLEPAYQEVITDICRRMGKGMAEFITKEVETVEEYDLYCHYVAGLVGIGLSKLFAASGLESEQFNDLDELSNGMGLFLQKTNIIRDYLEDIEEEPAPRMFWPREIWGKHAETLADLKETENATAAVACLNDMVADALRHVDASLDYMKLVQDKAVFRFCAIPQIMAIGTLAACFDNHSVFTGVVKMRRGETAKIMSLVSDYADLLVLFRRFAAAMVAKAATSPDEGARRVGALAERIVLGCTAGLAELLDAENARKAQLAKTPLSVPARACLLLVAVLYFYYSLRPREFRAALGITLPANAVRLDDYNHIVASMLLGYSLYAVFTGQRP</sequence>
<dbReference type="EMBL" id="JASFZW010000011">
    <property type="protein sequence ID" value="KAK2076232.1"/>
    <property type="molecule type" value="Genomic_DNA"/>
</dbReference>
<dbReference type="InterPro" id="IPR008949">
    <property type="entry name" value="Isoprenoid_synthase_dom_sf"/>
</dbReference>
<evidence type="ECO:0000313" key="8">
    <source>
        <dbReference type="EMBL" id="KAK2076232.1"/>
    </source>
</evidence>
<reference evidence="8" key="1">
    <citation type="submission" date="2021-01" db="EMBL/GenBank/DDBJ databases">
        <authorList>
            <person name="Eckstrom K.M.E."/>
        </authorList>
    </citation>
    <scope>NUCLEOTIDE SEQUENCE</scope>
    <source>
        <strain evidence="8">UVCC 0001</strain>
    </source>
</reference>
<evidence type="ECO:0000256" key="3">
    <source>
        <dbReference type="ARBA" id="ARBA00012373"/>
    </source>
</evidence>
<evidence type="ECO:0000256" key="2">
    <source>
        <dbReference type="ARBA" id="ARBA00006251"/>
    </source>
</evidence>
<dbReference type="GO" id="GO:0055056">
    <property type="term" value="F:D-glucose transmembrane transporter activity"/>
    <property type="evidence" value="ECO:0007669"/>
    <property type="project" value="UniProtKB-UniRule"/>
</dbReference>
<evidence type="ECO:0000256" key="7">
    <source>
        <dbReference type="RuleBase" id="RU368088"/>
    </source>
</evidence>
<accession>A0AAD9MH41</accession>
<dbReference type="CDD" id="cd00683">
    <property type="entry name" value="Trans_IPPS_HH"/>
    <property type="match status" value="1"/>
</dbReference>
<comment type="catalytic activity">
    <reaction evidence="7">
        <text>2 (2E,6E)-farnesyl diphosphate + NADH + H(+) = squalene + 2 diphosphate + NAD(+)</text>
        <dbReference type="Rhea" id="RHEA:32299"/>
        <dbReference type="ChEBI" id="CHEBI:15378"/>
        <dbReference type="ChEBI" id="CHEBI:15440"/>
        <dbReference type="ChEBI" id="CHEBI:33019"/>
        <dbReference type="ChEBI" id="CHEBI:57540"/>
        <dbReference type="ChEBI" id="CHEBI:57945"/>
        <dbReference type="ChEBI" id="CHEBI:175763"/>
        <dbReference type="EC" id="2.5.1.21"/>
    </reaction>
</comment>
<gene>
    <name evidence="8" type="ORF">QBZ16_001164</name>
</gene>
<dbReference type="Pfam" id="PF00494">
    <property type="entry name" value="SQS_PSY"/>
    <property type="match status" value="1"/>
</dbReference>
<dbReference type="InterPro" id="IPR002060">
    <property type="entry name" value="Squ/phyt_synthse"/>
</dbReference>
<organism evidence="8 9">
    <name type="scientific">Prototheca wickerhamii</name>
    <dbReference type="NCBI Taxonomy" id="3111"/>
    <lineage>
        <taxon>Eukaryota</taxon>
        <taxon>Viridiplantae</taxon>
        <taxon>Chlorophyta</taxon>
        <taxon>core chlorophytes</taxon>
        <taxon>Trebouxiophyceae</taxon>
        <taxon>Chlorellales</taxon>
        <taxon>Chlorellaceae</taxon>
        <taxon>Prototheca</taxon>
    </lineage>
</organism>
<dbReference type="InterPro" id="IPR044844">
    <property type="entry name" value="Trans_IPPS_euk-type"/>
</dbReference>
<dbReference type="GO" id="GO:0046872">
    <property type="term" value="F:metal ion binding"/>
    <property type="evidence" value="ECO:0007669"/>
    <property type="project" value="UniProtKB-KW"/>
</dbReference>
<dbReference type="GO" id="GO:0005789">
    <property type="term" value="C:endoplasmic reticulum membrane"/>
    <property type="evidence" value="ECO:0007669"/>
    <property type="project" value="TreeGrafter"/>
</dbReference>
<dbReference type="PROSITE" id="PS01045">
    <property type="entry name" value="SQUALEN_PHYTOEN_SYN_2"/>
    <property type="match status" value="1"/>
</dbReference>
<dbReference type="SFLD" id="SFLDS00005">
    <property type="entry name" value="Isoprenoid_Synthase_Type_I"/>
    <property type="match status" value="1"/>
</dbReference>
<dbReference type="InterPro" id="IPR033904">
    <property type="entry name" value="Trans_IPPS_HH"/>
</dbReference>
<comment type="cofactor">
    <cofactor evidence="1 7">
        <name>Mg(2+)</name>
        <dbReference type="ChEBI" id="CHEBI:18420"/>
    </cofactor>
</comment>
<keyword evidence="5" id="KW-0479">Metal-binding</keyword>
<comment type="catalytic activity">
    <reaction evidence="7">
        <text>2 (2E,6E)-farnesyl diphosphate + NADPH + H(+) = squalene + 2 diphosphate + NADP(+)</text>
        <dbReference type="Rhea" id="RHEA:32295"/>
        <dbReference type="ChEBI" id="CHEBI:15378"/>
        <dbReference type="ChEBI" id="CHEBI:15440"/>
        <dbReference type="ChEBI" id="CHEBI:33019"/>
        <dbReference type="ChEBI" id="CHEBI:57783"/>
        <dbReference type="ChEBI" id="CHEBI:58349"/>
        <dbReference type="ChEBI" id="CHEBI:175763"/>
        <dbReference type="EC" id="2.5.1.21"/>
    </reaction>
</comment>
<evidence type="ECO:0000256" key="5">
    <source>
        <dbReference type="ARBA" id="ARBA00022723"/>
    </source>
</evidence>
<evidence type="ECO:0000256" key="4">
    <source>
        <dbReference type="ARBA" id="ARBA00022679"/>
    </source>
</evidence>